<dbReference type="InterPro" id="IPR021190">
    <property type="entry name" value="Pept_M10A"/>
</dbReference>
<dbReference type="InterPro" id="IPR021158">
    <property type="entry name" value="Pept_M10A_Zn_BS"/>
</dbReference>
<feature type="binding site" evidence="14">
    <location>
        <position position="166"/>
    </location>
    <ligand>
        <name>Zn(2+)</name>
        <dbReference type="ChEBI" id="CHEBI:29105"/>
        <label>1</label>
    </ligand>
</feature>
<evidence type="ECO:0000256" key="2">
    <source>
        <dbReference type="ARBA" id="ARBA00010370"/>
    </source>
</evidence>
<evidence type="ECO:0000256" key="9">
    <source>
        <dbReference type="ARBA" id="ARBA00022833"/>
    </source>
</evidence>
<dbReference type="SMART" id="SM00235">
    <property type="entry name" value="ZnMc"/>
    <property type="match status" value="1"/>
</dbReference>
<keyword evidence="11" id="KW-0482">Metalloprotease</keyword>
<comment type="subcellular location">
    <subcellularLocation>
        <location evidence="1">Secreted</location>
        <location evidence="1">Extracellular space</location>
        <location evidence="1">Extracellular matrix</location>
    </subcellularLocation>
</comment>
<feature type="binding site" evidence="14">
    <location>
        <position position="122"/>
    </location>
    <ligand>
        <name>Ca(2+)</name>
        <dbReference type="ChEBI" id="CHEBI:29108"/>
        <label>1</label>
    </ligand>
</feature>
<dbReference type="GO" id="GO:0009410">
    <property type="term" value="P:response to xenobiotic stimulus"/>
    <property type="evidence" value="ECO:0007669"/>
    <property type="project" value="Ensembl"/>
</dbReference>
<feature type="binding site" evidence="14">
    <location>
        <position position="194"/>
    </location>
    <ligand>
        <name>Zn(2+)</name>
        <dbReference type="ChEBI" id="CHEBI:29105"/>
        <label>1</label>
    </ligand>
</feature>
<dbReference type="PROSITE" id="PS00546">
    <property type="entry name" value="CYSTEINE_SWITCH"/>
    <property type="match status" value="1"/>
</dbReference>
<dbReference type="SUPFAM" id="SSF47090">
    <property type="entry name" value="PGBD-like"/>
    <property type="match status" value="1"/>
</dbReference>
<dbReference type="Ensembl" id="ENSRNOT00000100430.2">
    <property type="protein sequence ID" value="ENSRNOP00000079054.1"/>
    <property type="gene ID" value="ENSRNOG00000010507.7"/>
</dbReference>
<dbReference type="GO" id="GO:0042127">
    <property type="term" value="P:regulation of cell population proliferation"/>
    <property type="evidence" value="ECO:0007669"/>
    <property type="project" value="Ensembl"/>
</dbReference>
<feature type="binding site" evidence="14">
    <location>
        <position position="199"/>
    </location>
    <ligand>
        <name>Ca(2+)</name>
        <dbReference type="ChEBI" id="CHEBI:29108"/>
        <label>3</label>
    </ligand>
</feature>
<feature type="short sequence motif" description="Cysteine switch" evidence="15">
    <location>
        <begin position="88"/>
        <end position="95"/>
    </location>
</feature>
<feature type="binding site" evidence="14">
    <location>
        <position position="190"/>
    </location>
    <ligand>
        <name>Ca(2+)</name>
        <dbReference type="ChEBI" id="CHEBI:29108"/>
        <label>2</label>
    </ligand>
</feature>
<dbReference type="CDD" id="cd04278">
    <property type="entry name" value="ZnMc_MMP"/>
    <property type="match status" value="1"/>
</dbReference>
<feature type="active site" evidence="13">
    <location>
        <position position="218"/>
    </location>
</feature>
<feature type="binding site" evidence="14">
    <location>
        <position position="173"/>
    </location>
    <ligand>
        <name>Ca(2+)</name>
        <dbReference type="ChEBI" id="CHEBI:29108"/>
        <label>3</label>
    </ligand>
</feature>
<proteinExistence type="inferred from homology"/>
<evidence type="ECO:0000256" key="12">
    <source>
        <dbReference type="ARBA" id="ARBA00023145"/>
    </source>
</evidence>
<accession>A0A8I5ZMN5</accession>
<feature type="binding site" evidence="14">
    <location>
        <position position="192"/>
    </location>
    <ligand>
        <name>Ca(2+)</name>
        <dbReference type="ChEBI" id="CHEBI:29108"/>
        <label>2</label>
    </ligand>
</feature>
<dbReference type="InterPro" id="IPR001818">
    <property type="entry name" value="Pept_M10_metallopeptidase"/>
</dbReference>
<comment type="cofactor">
    <cofactor evidence="14">
        <name>Zn(2+)</name>
        <dbReference type="ChEBI" id="CHEBI:29105"/>
    </cofactor>
    <text evidence="14">Binds 2 Zn(2+) ions per subunit.</text>
</comment>
<dbReference type="GO" id="GO:0002779">
    <property type="term" value="P:antibacterial peptide secretion"/>
    <property type="evidence" value="ECO:0007669"/>
    <property type="project" value="Ensembl"/>
</dbReference>
<evidence type="ECO:0000313" key="18">
    <source>
        <dbReference type="Ensembl" id="ENSRNOP00000079054.1"/>
    </source>
</evidence>
<evidence type="ECO:0000259" key="17">
    <source>
        <dbReference type="SMART" id="SM00235"/>
    </source>
</evidence>
<evidence type="ECO:0000256" key="7">
    <source>
        <dbReference type="ARBA" id="ARBA00022729"/>
    </source>
</evidence>
<dbReference type="SUPFAM" id="SSF55486">
    <property type="entry name" value="Metalloproteases ('zincins'), catalytic domain"/>
    <property type="match status" value="1"/>
</dbReference>
<dbReference type="InterPro" id="IPR033739">
    <property type="entry name" value="M10A_MMP"/>
</dbReference>
<evidence type="ECO:0000256" key="5">
    <source>
        <dbReference type="ARBA" id="ARBA00022670"/>
    </source>
</evidence>
<organism evidence="18 19">
    <name type="scientific">Rattus norvegicus</name>
    <name type="common">Rat</name>
    <dbReference type="NCBI Taxonomy" id="10116"/>
    <lineage>
        <taxon>Eukaryota</taxon>
        <taxon>Metazoa</taxon>
        <taxon>Chordata</taxon>
        <taxon>Craniata</taxon>
        <taxon>Vertebrata</taxon>
        <taxon>Euteleostomi</taxon>
        <taxon>Mammalia</taxon>
        <taxon>Eutheria</taxon>
        <taxon>Euarchontoglires</taxon>
        <taxon>Glires</taxon>
        <taxon>Rodentia</taxon>
        <taxon>Myomorpha</taxon>
        <taxon>Muroidea</taxon>
        <taxon>Muridae</taxon>
        <taxon>Murinae</taxon>
        <taxon>Rattus</taxon>
    </lineage>
</organism>
<reference evidence="18" key="1">
    <citation type="submission" date="2024-01" db="EMBL/GenBank/DDBJ databases">
        <title>GRCr8: a new rat reference genome assembly contstructed from accurate long reads and long range scaffolding.</title>
        <authorList>
            <person name="Doris P.A."/>
            <person name="Kalbfleisch T."/>
            <person name="Li K."/>
            <person name="Howe K."/>
            <person name="Wood J."/>
        </authorList>
    </citation>
    <scope>NUCLEOTIDE SEQUENCE [LARGE SCALE GENOMIC DNA]</scope>
    <source>
        <strain evidence="18">Brown Norway</strain>
    </source>
</reference>
<feature type="binding site" evidence="14">
    <location>
        <position position="156"/>
    </location>
    <ligand>
        <name>Ca(2+)</name>
        <dbReference type="ChEBI" id="CHEBI:29108"/>
        <label>2</label>
    </ligand>
</feature>
<evidence type="ECO:0000256" key="14">
    <source>
        <dbReference type="PIRSR" id="PIRSR621190-2"/>
    </source>
</evidence>
<feature type="signal peptide" evidence="16">
    <location>
        <begin position="1"/>
        <end position="20"/>
    </location>
</feature>
<evidence type="ECO:0000313" key="19">
    <source>
        <dbReference type="Proteomes" id="UP000002494"/>
    </source>
</evidence>
<dbReference type="PANTHER" id="PTHR10201:SF143">
    <property type="entry name" value="MATRILYSIN"/>
    <property type="match status" value="1"/>
</dbReference>
<evidence type="ECO:0000256" key="11">
    <source>
        <dbReference type="ARBA" id="ARBA00023049"/>
    </source>
</evidence>
<evidence type="ECO:0000256" key="8">
    <source>
        <dbReference type="ARBA" id="ARBA00022801"/>
    </source>
</evidence>
<feature type="domain" description="Peptidase metallopeptidase" evidence="17">
    <location>
        <begin position="103"/>
        <end position="263"/>
    </location>
</feature>
<dbReference type="GO" id="GO:0030335">
    <property type="term" value="P:positive regulation of cell migration"/>
    <property type="evidence" value="ECO:0007669"/>
    <property type="project" value="Ensembl"/>
</dbReference>
<feature type="chain" id="PRO_5035295124" evidence="16">
    <location>
        <begin position="21"/>
        <end position="273"/>
    </location>
</feature>
<evidence type="ECO:0000256" key="1">
    <source>
        <dbReference type="ARBA" id="ARBA00004498"/>
    </source>
</evidence>
<keyword evidence="19" id="KW-1185">Reference proteome</keyword>
<keyword evidence="10 14" id="KW-0106">Calcium</keyword>
<keyword evidence="9 14" id="KW-0862">Zinc</keyword>
<dbReference type="GeneTree" id="ENSGT00940000160903"/>
<dbReference type="Gene3D" id="3.40.390.10">
    <property type="entry name" value="Collagenase (Catalytic Domain)"/>
    <property type="match status" value="1"/>
</dbReference>
<evidence type="ECO:0000256" key="10">
    <source>
        <dbReference type="ARBA" id="ARBA00022837"/>
    </source>
</evidence>
<dbReference type="InterPro" id="IPR036365">
    <property type="entry name" value="PGBD-like_sf"/>
</dbReference>
<gene>
    <name evidence="18 20" type="primary">Mmp7</name>
</gene>
<dbReference type="GO" id="GO:0031012">
    <property type="term" value="C:extracellular matrix"/>
    <property type="evidence" value="ECO:0007669"/>
    <property type="project" value="InterPro"/>
</dbReference>
<comment type="cofactor">
    <cofactor evidence="14">
        <name>Ca(2+)</name>
        <dbReference type="ChEBI" id="CHEBI:29108"/>
    </cofactor>
    <text evidence="14">Can bind about 5 Ca(2+) ions per subunit.</text>
</comment>
<dbReference type="GO" id="GO:0031293">
    <property type="term" value="P:membrane protein intracellular domain proteolysis"/>
    <property type="evidence" value="ECO:0007669"/>
    <property type="project" value="Ensembl"/>
</dbReference>
<evidence type="ECO:0000256" key="16">
    <source>
        <dbReference type="SAM" id="SignalP"/>
    </source>
</evidence>
<feature type="binding site" evidence="14">
    <location>
        <position position="174"/>
    </location>
    <ligand>
        <name>Ca(2+)</name>
        <dbReference type="ChEBI" id="CHEBI:29108"/>
        <label>3</label>
    </ligand>
</feature>
<dbReference type="InterPro" id="IPR006026">
    <property type="entry name" value="Peptidase_Metallo"/>
</dbReference>
<keyword evidence="8" id="KW-0378">Hydrolase</keyword>
<dbReference type="InterPro" id="IPR002477">
    <property type="entry name" value="Peptidoglycan-bd-like"/>
</dbReference>
<feature type="binding site" evidence="14">
    <location>
        <position position="217"/>
    </location>
    <ligand>
        <name>Zn(2+)</name>
        <dbReference type="ChEBI" id="CHEBI:29105"/>
        <label>2</label>
        <note>catalytic</note>
    </ligand>
</feature>
<feature type="binding site" evidence="14">
    <location>
        <position position="181"/>
    </location>
    <ligand>
        <name>Zn(2+)</name>
        <dbReference type="ChEBI" id="CHEBI:29105"/>
        <label>1</label>
    </ligand>
</feature>
<dbReference type="GO" id="GO:0050829">
    <property type="term" value="P:defense response to Gram-negative bacterium"/>
    <property type="evidence" value="ECO:0007669"/>
    <property type="project" value="Ensembl"/>
</dbReference>
<reference evidence="18" key="3">
    <citation type="submission" date="2025-09" db="UniProtKB">
        <authorList>
            <consortium name="Ensembl"/>
        </authorList>
    </citation>
    <scope>IDENTIFICATION</scope>
    <source>
        <strain evidence="18">Brown Norway</strain>
    </source>
</reference>
<evidence type="ECO:0000256" key="13">
    <source>
        <dbReference type="PIRSR" id="PIRSR621190-1"/>
    </source>
</evidence>
<keyword evidence="6 14" id="KW-0479">Metal-binding</keyword>
<dbReference type="GO" id="GO:0008270">
    <property type="term" value="F:zinc ion binding"/>
    <property type="evidence" value="ECO:0007669"/>
    <property type="project" value="InterPro"/>
</dbReference>
<evidence type="ECO:0000256" key="6">
    <source>
        <dbReference type="ARBA" id="ARBA00022723"/>
    </source>
</evidence>
<keyword evidence="12" id="KW-0865">Zymogen</keyword>
<dbReference type="FunFam" id="3.40.390.10:FF:000007">
    <property type="entry name" value="Collagenase 3"/>
    <property type="match status" value="1"/>
</dbReference>
<name>A0A8I5ZMN5_RAT</name>
<dbReference type="Pfam" id="PF01471">
    <property type="entry name" value="PG_binding_1"/>
    <property type="match status" value="1"/>
</dbReference>
<feature type="binding site" evidence="14">
    <location>
        <position position="227"/>
    </location>
    <ligand>
        <name>Zn(2+)</name>
        <dbReference type="ChEBI" id="CHEBI:29105"/>
        <label>2</label>
        <note>catalytic</note>
    </ligand>
</feature>
<dbReference type="GO" id="GO:0050830">
    <property type="term" value="P:defense response to Gram-positive bacterium"/>
    <property type="evidence" value="ECO:0007669"/>
    <property type="project" value="Ensembl"/>
</dbReference>
<feature type="binding site" evidence="14">
    <location>
        <position position="199"/>
    </location>
    <ligand>
        <name>Ca(2+)</name>
        <dbReference type="ChEBI" id="CHEBI:29108"/>
        <label>1</label>
    </ligand>
</feature>
<protein>
    <submittedName>
        <fullName evidence="18">Matrix metallopeptidase 7</fullName>
    </submittedName>
</protein>
<keyword evidence="5" id="KW-0645">Protease</keyword>
<reference evidence="18" key="2">
    <citation type="submission" date="2025-08" db="UniProtKB">
        <authorList>
            <consortium name="Ensembl"/>
        </authorList>
    </citation>
    <scope>IDENTIFICATION</scope>
    <source>
        <strain evidence="18">Brown Norway</strain>
    </source>
</reference>
<evidence type="ECO:0000256" key="3">
    <source>
        <dbReference type="ARBA" id="ARBA00022525"/>
    </source>
</evidence>
<dbReference type="AlphaFoldDB" id="A0A8I5ZMN5"/>
<dbReference type="PANTHER" id="PTHR10201">
    <property type="entry name" value="MATRIX METALLOPROTEINASE"/>
    <property type="match status" value="1"/>
</dbReference>
<feature type="binding site" evidence="14">
    <location>
        <position position="168"/>
    </location>
    <ligand>
        <name>Zn(2+)</name>
        <dbReference type="ChEBI" id="CHEBI:29105"/>
        <label>1</label>
    </ligand>
</feature>
<keyword evidence="7 16" id="KW-0732">Signal</keyword>
<feature type="binding site" description="in inhibited form" evidence="14">
    <location>
        <position position="90"/>
    </location>
    <ligand>
        <name>Zn(2+)</name>
        <dbReference type="ChEBI" id="CHEBI:29105"/>
        <label>2</label>
        <note>catalytic</note>
    </ligand>
</feature>
<keyword evidence="3" id="KW-0964">Secreted</keyword>
<feature type="binding site" evidence="14">
    <location>
        <position position="235"/>
    </location>
    <ligand>
        <name>Zn(2+)</name>
        <dbReference type="ChEBI" id="CHEBI:29105"/>
        <label>2</label>
        <note>catalytic</note>
    </ligand>
</feature>
<keyword evidence="4" id="KW-0272">Extracellular matrix</keyword>
<dbReference type="GO" id="GO:0006509">
    <property type="term" value="P:membrane protein ectodomain proteolysis"/>
    <property type="evidence" value="ECO:0007669"/>
    <property type="project" value="Ensembl"/>
</dbReference>
<dbReference type="InterPro" id="IPR024079">
    <property type="entry name" value="MetalloPept_cat_dom_sf"/>
</dbReference>
<dbReference type="GO" id="GO:0004222">
    <property type="term" value="F:metalloendopeptidase activity"/>
    <property type="evidence" value="ECO:0007669"/>
    <property type="project" value="InterPro"/>
</dbReference>
<evidence type="ECO:0000313" key="20">
    <source>
        <dbReference type="RGD" id="3100"/>
    </source>
</evidence>
<dbReference type="PRINTS" id="PR00138">
    <property type="entry name" value="MATRIXIN"/>
</dbReference>
<dbReference type="GO" id="GO:0002780">
    <property type="term" value="P:antibacterial peptide biosynthetic process"/>
    <property type="evidence" value="ECO:0007669"/>
    <property type="project" value="Ensembl"/>
</dbReference>
<dbReference type="Proteomes" id="UP000002494">
    <property type="component" value="Chromosome 8"/>
</dbReference>
<evidence type="ECO:0000256" key="4">
    <source>
        <dbReference type="ARBA" id="ARBA00022530"/>
    </source>
</evidence>
<dbReference type="Pfam" id="PF00413">
    <property type="entry name" value="Peptidase_M10"/>
    <property type="match status" value="1"/>
</dbReference>
<feature type="binding site" evidence="14">
    <location>
        <position position="221"/>
    </location>
    <ligand>
        <name>Zn(2+)</name>
        <dbReference type="ChEBI" id="CHEBI:29105"/>
        <label>2</label>
        <note>catalytic</note>
    </ligand>
</feature>
<sequence length="273" mass="30481">MAAMRLTLFRIVCLLPGCLALPLSQEAGEVTALQWEQAQNYLRKFYLHDSKTKKATSAVDKLREMQKFFGLPETGKLSPRVMEIMQKPRCGVPDVAEFSLMPNSPKWHSRTVTYRIVSYTTDLPRFLVDQIVKRALRMWSMQIPLNFKRVSWGTADIIIGFARGDHGDNFPFDGPGNTLGHAFAPGPGLGGDAHFDKDEYWTDGEDSGVNFLFVATHELGHSLGLGHSSVPSSVMYPTYQGDHSEDFSLTKDDIAGIQKLYGNNHGFPNKNLV</sequence>
<dbReference type="RGD" id="3100">
    <property type="gene designation" value="Mmp7"/>
</dbReference>
<evidence type="ECO:0000256" key="15">
    <source>
        <dbReference type="PIRSR" id="PIRSR621190-5"/>
    </source>
</evidence>
<feature type="binding site" evidence="14">
    <location>
        <position position="196"/>
    </location>
    <ligand>
        <name>Ca(2+)</name>
        <dbReference type="ChEBI" id="CHEBI:29108"/>
        <label>3</label>
    </ligand>
</feature>
<comment type="similarity">
    <text evidence="2">Belongs to the peptidase M10A family.</text>
</comment>